<comment type="caution">
    <text evidence="1">The sequence shown here is derived from an EMBL/GenBank/DDBJ whole genome shotgun (WGS) entry which is preliminary data.</text>
</comment>
<keyword evidence="2" id="KW-1185">Reference proteome</keyword>
<sequence length="127" mass="14368">MCCISSILVFVSFREQFLQLLFLLLSGLSIVTVSASSAKSMKPSPEKGVYALTRVLRRNVSSRGCCVKRDGVFLPFDRKKERRAARGFEGRGRIEPQKMVYASARVLRNLGKIREEEGLVHMKTQMI</sequence>
<dbReference type="Proteomes" id="UP001141806">
    <property type="component" value="Unassembled WGS sequence"/>
</dbReference>
<reference evidence="1" key="1">
    <citation type="journal article" date="2023" name="Plant J.">
        <title>The genome of the king protea, Protea cynaroides.</title>
        <authorList>
            <person name="Chang J."/>
            <person name="Duong T.A."/>
            <person name="Schoeman C."/>
            <person name="Ma X."/>
            <person name="Roodt D."/>
            <person name="Barker N."/>
            <person name="Li Z."/>
            <person name="Van de Peer Y."/>
            <person name="Mizrachi E."/>
        </authorList>
    </citation>
    <scope>NUCLEOTIDE SEQUENCE</scope>
    <source>
        <tissue evidence="1">Young leaves</tissue>
    </source>
</reference>
<dbReference type="AlphaFoldDB" id="A0A9Q0QXL4"/>
<organism evidence="1 2">
    <name type="scientific">Protea cynaroides</name>
    <dbReference type="NCBI Taxonomy" id="273540"/>
    <lineage>
        <taxon>Eukaryota</taxon>
        <taxon>Viridiplantae</taxon>
        <taxon>Streptophyta</taxon>
        <taxon>Embryophyta</taxon>
        <taxon>Tracheophyta</taxon>
        <taxon>Spermatophyta</taxon>
        <taxon>Magnoliopsida</taxon>
        <taxon>Proteales</taxon>
        <taxon>Proteaceae</taxon>
        <taxon>Protea</taxon>
    </lineage>
</organism>
<evidence type="ECO:0000313" key="1">
    <source>
        <dbReference type="EMBL" id="KAJ4975820.1"/>
    </source>
</evidence>
<protein>
    <submittedName>
        <fullName evidence="1">Uncharacterized protein</fullName>
    </submittedName>
</protein>
<name>A0A9Q0QXL4_9MAGN</name>
<dbReference type="EMBL" id="JAMYWD010000003">
    <property type="protein sequence ID" value="KAJ4975820.1"/>
    <property type="molecule type" value="Genomic_DNA"/>
</dbReference>
<gene>
    <name evidence="1" type="ORF">NE237_000926</name>
</gene>
<accession>A0A9Q0QXL4</accession>
<evidence type="ECO:0000313" key="2">
    <source>
        <dbReference type="Proteomes" id="UP001141806"/>
    </source>
</evidence>
<proteinExistence type="predicted"/>